<evidence type="ECO:0000256" key="7">
    <source>
        <dbReference type="ARBA" id="ARBA00022888"/>
    </source>
</evidence>
<comment type="similarity">
    <text evidence="1">Belongs to the asparagine synthetase family.</text>
</comment>
<evidence type="ECO:0000256" key="6">
    <source>
        <dbReference type="ARBA" id="ARBA00022840"/>
    </source>
</evidence>
<keyword evidence="13" id="KW-1185">Reference proteome</keyword>
<dbReference type="PANTHER" id="PTHR11772:SF2">
    <property type="entry name" value="ASPARAGINE SYNTHETASE [GLUTAMINE-HYDROLYZING]"/>
    <property type="match status" value="1"/>
</dbReference>
<feature type="domain" description="Glutamine amidotransferase type-2" evidence="11">
    <location>
        <begin position="1"/>
        <end position="182"/>
    </location>
</feature>
<comment type="pathway">
    <text evidence="9">Amino-acid biosynthesis.</text>
</comment>
<dbReference type="Gene3D" id="3.40.50.620">
    <property type="entry name" value="HUPs"/>
    <property type="match status" value="1"/>
</dbReference>
<keyword evidence="8" id="KW-0315">Glutamine amidotransferase</keyword>
<organism evidence="12 13">
    <name type="scientific">Enteractinococcus fodinae</name>
    <dbReference type="NCBI Taxonomy" id="684663"/>
    <lineage>
        <taxon>Bacteria</taxon>
        <taxon>Bacillati</taxon>
        <taxon>Actinomycetota</taxon>
        <taxon>Actinomycetes</taxon>
        <taxon>Micrococcales</taxon>
        <taxon>Micrococcaceae</taxon>
    </lineage>
</organism>
<evidence type="ECO:0000256" key="1">
    <source>
        <dbReference type="ARBA" id="ARBA00005752"/>
    </source>
</evidence>
<dbReference type="SUPFAM" id="SSF56235">
    <property type="entry name" value="N-terminal nucleophile aminohydrolases (Ntn hydrolases)"/>
    <property type="match status" value="1"/>
</dbReference>
<dbReference type="PIRSF" id="PIRSF001589">
    <property type="entry name" value="Asn_synthetase_glu-h"/>
    <property type="match status" value="1"/>
</dbReference>
<dbReference type="InterPro" id="IPR014729">
    <property type="entry name" value="Rossmann-like_a/b/a_fold"/>
</dbReference>
<dbReference type="InterPro" id="IPR001962">
    <property type="entry name" value="Asn_synthase"/>
</dbReference>
<dbReference type="InterPro" id="IPR017932">
    <property type="entry name" value="GATase_2_dom"/>
</dbReference>
<dbReference type="EC" id="6.3.5.4" evidence="2"/>
<comment type="caution">
    <text evidence="12">The sequence shown here is derived from an EMBL/GenBank/DDBJ whole genome shotgun (WGS) entry which is preliminary data.</text>
</comment>
<dbReference type="Pfam" id="PF13537">
    <property type="entry name" value="GATase_7"/>
    <property type="match status" value="1"/>
</dbReference>
<evidence type="ECO:0000256" key="5">
    <source>
        <dbReference type="ARBA" id="ARBA00022741"/>
    </source>
</evidence>
<evidence type="ECO:0000313" key="13">
    <source>
        <dbReference type="Proteomes" id="UP001183794"/>
    </source>
</evidence>
<dbReference type="Proteomes" id="UP001183794">
    <property type="component" value="Unassembled WGS sequence"/>
</dbReference>
<dbReference type="EMBL" id="JAVDYJ010000001">
    <property type="protein sequence ID" value="MDR7345979.1"/>
    <property type="molecule type" value="Genomic_DNA"/>
</dbReference>
<sequence length="509" mass="55725">MSAIVAAHGPFETSDVQRMLDRLAHRGPDGVGIQQTGAETPAVLGSRYLAITDPENGYQPVAGHQPGTWMIGDGKIYNYRRIRERLGTERFRTNTDLEAALLLFEDQGLAAFEQLWGAFALVVATADGQFVAARDSLGVAPLYWARRGDTVVFASELKAFDEDWRPAVEPFPPGYIWTPSGGLETGPRFPASTPVLLTSRAPSEEPPAWIFDAIRDTIIRSVERSMDAAVPMGVLLSGGVDSSIVTAIAAKLAAERGWTLPTFSVGMADSGDLLAARAVAEHTGTEHHELTYTAEDAIALVPRVIAQLESFDPNLVHSAVPHHFVNQLAADKVKVVLAGEGADELFAGYASYARHETGEALHEDLVAMVEGMHISGLQRVDRIAGAHGLEARLPFLDLDVVELALALPPEWKLLSAERPAKWMLRRAFDGWLPDDILWRRKEKFGEGTGMNEVLQDHFEDTIPEAVFQQEATEVNPPLRSREQLAYYRVFTDALPGFDVDRAGARYIQG</sequence>
<dbReference type="Pfam" id="PF00733">
    <property type="entry name" value="Asn_synthase"/>
    <property type="match status" value="1"/>
</dbReference>
<dbReference type="InterPro" id="IPR050795">
    <property type="entry name" value="Asn_Synthetase"/>
</dbReference>
<keyword evidence="3 12" id="KW-0436">Ligase</keyword>
<keyword evidence="6" id="KW-0067">ATP-binding</keyword>
<keyword evidence="4" id="KW-0028">Amino-acid biosynthesis</keyword>
<evidence type="ECO:0000256" key="3">
    <source>
        <dbReference type="ARBA" id="ARBA00022598"/>
    </source>
</evidence>
<name>A0ABU2AYW7_9MICC</name>
<dbReference type="InterPro" id="IPR029055">
    <property type="entry name" value="Ntn_hydrolases_N"/>
</dbReference>
<dbReference type="RefSeq" id="WP_310170339.1">
    <property type="nucleotide sequence ID" value="NZ_BAABHE010000002.1"/>
</dbReference>
<keyword evidence="5" id="KW-0547">Nucleotide-binding</keyword>
<evidence type="ECO:0000256" key="9">
    <source>
        <dbReference type="ARBA" id="ARBA00029440"/>
    </source>
</evidence>
<dbReference type="CDD" id="cd01991">
    <property type="entry name" value="Asn_synthase_B_C"/>
    <property type="match status" value="1"/>
</dbReference>
<dbReference type="InterPro" id="IPR033738">
    <property type="entry name" value="AsnB_N"/>
</dbReference>
<dbReference type="PANTHER" id="PTHR11772">
    <property type="entry name" value="ASPARAGINE SYNTHETASE"/>
    <property type="match status" value="1"/>
</dbReference>
<evidence type="ECO:0000256" key="10">
    <source>
        <dbReference type="ARBA" id="ARBA00048741"/>
    </source>
</evidence>
<evidence type="ECO:0000259" key="11">
    <source>
        <dbReference type="PROSITE" id="PS51278"/>
    </source>
</evidence>
<protein>
    <recommendedName>
        <fullName evidence="2">asparagine synthase (glutamine-hydrolyzing)</fullName>
        <ecNumber evidence="2">6.3.5.4</ecNumber>
    </recommendedName>
</protein>
<evidence type="ECO:0000313" key="12">
    <source>
        <dbReference type="EMBL" id="MDR7345979.1"/>
    </source>
</evidence>
<accession>A0ABU2AYW7</accession>
<dbReference type="PROSITE" id="PS51278">
    <property type="entry name" value="GATASE_TYPE_2"/>
    <property type="match status" value="1"/>
</dbReference>
<keyword evidence="7" id="KW-0061">Asparagine biosynthesis</keyword>
<evidence type="ECO:0000256" key="8">
    <source>
        <dbReference type="ARBA" id="ARBA00022962"/>
    </source>
</evidence>
<dbReference type="GO" id="GO:0004066">
    <property type="term" value="F:asparagine synthase (glutamine-hydrolyzing) activity"/>
    <property type="evidence" value="ECO:0007669"/>
    <property type="project" value="UniProtKB-EC"/>
</dbReference>
<dbReference type="Gene3D" id="3.60.20.10">
    <property type="entry name" value="Glutamine Phosphoribosylpyrophosphate, subunit 1, domain 1"/>
    <property type="match status" value="1"/>
</dbReference>
<reference evidence="12 13" key="1">
    <citation type="submission" date="2023-07" db="EMBL/GenBank/DDBJ databases">
        <title>Sequencing the genomes of 1000 actinobacteria strains.</title>
        <authorList>
            <person name="Klenk H.-P."/>
        </authorList>
    </citation>
    <scope>NUCLEOTIDE SEQUENCE [LARGE SCALE GENOMIC DNA]</scope>
    <source>
        <strain evidence="12 13">DSM 22966</strain>
    </source>
</reference>
<proteinExistence type="inferred from homology"/>
<evidence type="ECO:0000256" key="2">
    <source>
        <dbReference type="ARBA" id="ARBA00012737"/>
    </source>
</evidence>
<dbReference type="InterPro" id="IPR006426">
    <property type="entry name" value="Asn_synth_AEB"/>
</dbReference>
<evidence type="ECO:0000256" key="4">
    <source>
        <dbReference type="ARBA" id="ARBA00022605"/>
    </source>
</evidence>
<dbReference type="CDD" id="cd00712">
    <property type="entry name" value="AsnB"/>
    <property type="match status" value="1"/>
</dbReference>
<comment type="catalytic activity">
    <reaction evidence="10">
        <text>L-aspartate + L-glutamine + ATP + H2O = L-asparagine + L-glutamate + AMP + diphosphate + H(+)</text>
        <dbReference type="Rhea" id="RHEA:12228"/>
        <dbReference type="ChEBI" id="CHEBI:15377"/>
        <dbReference type="ChEBI" id="CHEBI:15378"/>
        <dbReference type="ChEBI" id="CHEBI:29985"/>
        <dbReference type="ChEBI" id="CHEBI:29991"/>
        <dbReference type="ChEBI" id="CHEBI:30616"/>
        <dbReference type="ChEBI" id="CHEBI:33019"/>
        <dbReference type="ChEBI" id="CHEBI:58048"/>
        <dbReference type="ChEBI" id="CHEBI:58359"/>
        <dbReference type="ChEBI" id="CHEBI:456215"/>
        <dbReference type="EC" id="6.3.5.4"/>
    </reaction>
</comment>
<dbReference type="SUPFAM" id="SSF52402">
    <property type="entry name" value="Adenine nucleotide alpha hydrolases-like"/>
    <property type="match status" value="1"/>
</dbReference>
<gene>
    <name evidence="12" type="ORF">J2S62_000236</name>
</gene>